<evidence type="ECO:0000313" key="1">
    <source>
        <dbReference type="EMBL" id="KAL2515908.1"/>
    </source>
</evidence>
<dbReference type="AlphaFoldDB" id="A0ABD1TT60"/>
<organism evidence="1 2">
    <name type="scientific">Forsythia ovata</name>
    <dbReference type="NCBI Taxonomy" id="205694"/>
    <lineage>
        <taxon>Eukaryota</taxon>
        <taxon>Viridiplantae</taxon>
        <taxon>Streptophyta</taxon>
        <taxon>Embryophyta</taxon>
        <taxon>Tracheophyta</taxon>
        <taxon>Spermatophyta</taxon>
        <taxon>Magnoliopsida</taxon>
        <taxon>eudicotyledons</taxon>
        <taxon>Gunneridae</taxon>
        <taxon>Pentapetalae</taxon>
        <taxon>asterids</taxon>
        <taxon>lamiids</taxon>
        <taxon>Lamiales</taxon>
        <taxon>Oleaceae</taxon>
        <taxon>Forsythieae</taxon>
        <taxon>Forsythia</taxon>
    </lineage>
</organism>
<keyword evidence="2" id="KW-1185">Reference proteome</keyword>
<gene>
    <name evidence="1" type="ORF">Fot_29879</name>
</gene>
<evidence type="ECO:0000313" key="2">
    <source>
        <dbReference type="Proteomes" id="UP001604277"/>
    </source>
</evidence>
<comment type="caution">
    <text evidence="1">The sequence shown here is derived from an EMBL/GenBank/DDBJ whole genome shotgun (WGS) entry which is preliminary data.</text>
</comment>
<proteinExistence type="predicted"/>
<reference evidence="2" key="1">
    <citation type="submission" date="2024-07" db="EMBL/GenBank/DDBJ databases">
        <title>Two chromosome-level genome assemblies of Korean endemic species Abeliophyllum distichum and Forsythia ovata (Oleaceae).</title>
        <authorList>
            <person name="Jang H."/>
        </authorList>
    </citation>
    <scope>NUCLEOTIDE SEQUENCE [LARGE SCALE GENOMIC DNA]</scope>
</reference>
<accession>A0ABD1TT60</accession>
<dbReference type="Proteomes" id="UP001604277">
    <property type="component" value="Unassembled WGS sequence"/>
</dbReference>
<name>A0ABD1TT60_9LAMI</name>
<protein>
    <submittedName>
        <fullName evidence="1">Uncharacterized protein</fullName>
    </submittedName>
</protein>
<dbReference type="EMBL" id="JBFOLJ010000008">
    <property type="protein sequence ID" value="KAL2515908.1"/>
    <property type="molecule type" value="Genomic_DNA"/>
</dbReference>
<sequence length="119" mass="13521">MSLLEGLVRIRSNGDIAMLLNDRNGATQVDIYLVPPTPTHKLECDKVKGVARGEYGDKIRNEGDTVRNESDIVEIEGGMKNDDQAARVEGEMENEGQDDELKVKMRLMVKLQRVWRYNM</sequence>